<evidence type="ECO:0000313" key="1">
    <source>
        <dbReference type="EMBL" id="OMQ25662.1"/>
    </source>
</evidence>
<dbReference type="AlphaFoldDB" id="A0A1S8CMJ3"/>
<gene>
    <name evidence="1" type="ORF">BMI79_04995</name>
</gene>
<sequence>MLGKIPHQGAIGVQSISAKPIILDISMYRKLMLTMMVCFLSLALGACVVSTPPTPWFEGDKNWPSAHQVNVERNGKQESIEIIVNITCADESALWISLYAHNYSRANHSARIPIMYSNQRAYIEKENGKRIISDAAFYDDLSLKTGDMPAKRCSGTTSSAGSRPAVAYSALQAETINLNGEQRGIVLRFETALPARGSRWTLHLGQLTVDNIKIDIPEKIIILRGREWRTHPFQ</sequence>
<organism evidence="1 2">
    <name type="scientific">Serratia oryzae</name>
    <dbReference type="NCBI Taxonomy" id="2034155"/>
    <lineage>
        <taxon>Bacteria</taxon>
        <taxon>Pseudomonadati</taxon>
        <taxon>Pseudomonadota</taxon>
        <taxon>Gammaproteobacteria</taxon>
        <taxon>Enterobacterales</taxon>
        <taxon>Yersiniaceae</taxon>
        <taxon>Serratia</taxon>
    </lineage>
</organism>
<comment type="caution">
    <text evidence="1">The sequence shown here is derived from an EMBL/GenBank/DDBJ whole genome shotgun (WGS) entry which is preliminary data.</text>
</comment>
<dbReference type="STRING" id="2034155.BMI79_04995"/>
<dbReference type="EMBL" id="MOXD01000002">
    <property type="protein sequence ID" value="OMQ25662.1"/>
    <property type="molecule type" value="Genomic_DNA"/>
</dbReference>
<reference evidence="1 2" key="1">
    <citation type="submission" date="2016-11" db="EMBL/GenBank/DDBJ databases">
        <title>Rahnella oryzae sp. nov., isolated from rice root.</title>
        <authorList>
            <person name="Zhang X.-X."/>
            <person name="Zhang J."/>
        </authorList>
    </citation>
    <scope>NUCLEOTIDE SEQUENCE [LARGE SCALE GENOMIC DNA]</scope>
    <source>
        <strain evidence="1 2">J11-6</strain>
    </source>
</reference>
<evidence type="ECO:0000313" key="2">
    <source>
        <dbReference type="Proteomes" id="UP000216021"/>
    </source>
</evidence>
<dbReference type="Proteomes" id="UP000216021">
    <property type="component" value="Unassembled WGS sequence"/>
</dbReference>
<accession>A0A1S8CMJ3</accession>
<proteinExistence type="predicted"/>
<name>A0A1S8CMJ3_9GAMM</name>
<protein>
    <submittedName>
        <fullName evidence="1">Uncharacterized protein</fullName>
    </submittedName>
</protein>
<keyword evidence="2" id="KW-1185">Reference proteome</keyword>